<feature type="compositionally biased region" description="Low complexity" evidence="6">
    <location>
        <begin position="196"/>
        <end position="209"/>
    </location>
</feature>
<feature type="region of interest" description="Disordered" evidence="6">
    <location>
        <begin position="398"/>
        <end position="426"/>
    </location>
</feature>
<feature type="compositionally biased region" description="Polar residues" evidence="6">
    <location>
        <begin position="91"/>
        <end position="105"/>
    </location>
</feature>
<dbReference type="STRING" id="1162668.LFE_0553"/>
<dbReference type="Pfam" id="PF03743">
    <property type="entry name" value="TrbI"/>
    <property type="match status" value="1"/>
</dbReference>
<sequence>MSERDDVEVMGSFEHPLAPRRKRFSLRMLPKWAWMVVLVLIVAGAFLLVHKKSTLISPTGSVVSAPPLPDQKAGVSSNQEYRRKIDILNQERGSQAEKTGQSSVPSAGGGGHPGFSKEAPPVAPSSYQTNPSADADAIREARREATQKAVDAANDLERTAVAKEFDGILASWSSQGASLAILAAPKEATPAGTNTKGNPGKSSGKSGSVRGVGKGIPIIPAGKILYGRIINELNSDRPGPVLAEAVGGKFDGVKFLGSFQRDNGALVIKFDRVIYPDGETDSIGAYAVSPGAKLRSGLETDVNNHYLYRYGSLLASAFMQGFGQSAMYSNSTSYPSAMGTPVIGFNGMTLMQQTEMGLGQAGMMLGGQAMNAFNTPPTVKVAANSPVGLMIVAETGQKMPKSSSSAGNAPAKPGLVTAPGPSMVPQPGYPQQPMMGGGYPGYGGGYGGSPYGGGYGMPMMPMMP</sequence>
<dbReference type="CDD" id="cd16431">
    <property type="entry name" value="IcmE"/>
    <property type="match status" value="1"/>
</dbReference>
<feature type="compositionally biased region" description="Basic and acidic residues" evidence="6">
    <location>
        <begin position="136"/>
        <end position="145"/>
    </location>
</feature>
<evidence type="ECO:0000313" key="9">
    <source>
        <dbReference type="Proteomes" id="UP000007382"/>
    </source>
</evidence>
<evidence type="ECO:0000256" key="1">
    <source>
        <dbReference type="ARBA" id="ARBA00004167"/>
    </source>
</evidence>
<dbReference type="GO" id="GO:0016020">
    <property type="term" value="C:membrane"/>
    <property type="evidence" value="ECO:0007669"/>
    <property type="project" value="UniProtKB-SubCell"/>
</dbReference>
<dbReference type="PATRIC" id="fig|1162668.3.peg.651"/>
<evidence type="ECO:0000256" key="6">
    <source>
        <dbReference type="SAM" id="MobiDB-lite"/>
    </source>
</evidence>
<dbReference type="RefSeq" id="WP_014448761.1">
    <property type="nucleotide sequence ID" value="NC_017094.1"/>
</dbReference>
<dbReference type="EMBL" id="AP012342">
    <property type="protein sequence ID" value="BAM06269.1"/>
    <property type="molecule type" value="Genomic_DNA"/>
</dbReference>
<accession>I0ILX0</accession>
<comment type="similarity">
    <text evidence="2">Belongs to the TrbI/VirB10 family.</text>
</comment>
<dbReference type="KEGG" id="lfc:LFE_0553"/>
<evidence type="ECO:0000256" key="4">
    <source>
        <dbReference type="ARBA" id="ARBA00022989"/>
    </source>
</evidence>
<evidence type="ECO:0000256" key="3">
    <source>
        <dbReference type="ARBA" id="ARBA00022692"/>
    </source>
</evidence>
<keyword evidence="3 7" id="KW-0812">Transmembrane</keyword>
<feature type="region of interest" description="Disordered" evidence="6">
    <location>
        <begin position="58"/>
        <end position="145"/>
    </location>
</feature>
<evidence type="ECO:0000256" key="7">
    <source>
        <dbReference type="SAM" id="Phobius"/>
    </source>
</evidence>
<dbReference type="AlphaFoldDB" id="I0ILX0"/>
<organism evidence="8 9">
    <name type="scientific">Leptospirillum ferrooxidans (strain C2-3)</name>
    <dbReference type="NCBI Taxonomy" id="1162668"/>
    <lineage>
        <taxon>Bacteria</taxon>
        <taxon>Pseudomonadati</taxon>
        <taxon>Nitrospirota</taxon>
        <taxon>Nitrospiria</taxon>
        <taxon>Nitrospirales</taxon>
        <taxon>Nitrospiraceae</taxon>
        <taxon>Leptospirillum</taxon>
    </lineage>
</organism>
<dbReference type="eggNOG" id="COG2948">
    <property type="taxonomic scope" value="Bacteria"/>
</dbReference>
<feature type="transmembrane region" description="Helical" evidence="7">
    <location>
        <begin position="32"/>
        <end position="49"/>
    </location>
</feature>
<evidence type="ECO:0000313" key="8">
    <source>
        <dbReference type="EMBL" id="BAM06269.1"/>
    </source>
</evidence>
<dbReference type="InterPro" id="IPR049855">
    <property type="entry name" value="DotG/IcmE-like_C"/>
</dbReference>
<dbReference type="InterPro" id="IPR005498">
    <property type="entry name" value="T4SS_VirB10/TraB/TrbI"/>
</dbReference>
<reference evidence="8 9" key="1">
    <citation type="journal article" date="2012" name="J. Bacteriol.">
        <title>Complete Genome Sequence of Leptospirillum ferrooxidans Strain C2-3, Isolated from a Fresh Volcanic Ash Deposit on the Island of Miyake, Japan.</title>
        <authorList>
            <person name="Fujimura R."/>
            <person name="Sato Y."/>
            <person name="Nishizawa T."/>
            <person name="Oshima K."/>
            <person name="Kim S.-W."/>
            <person name="Hattori M."/>
            <person name="Kamijo T."/>
            <person name="Ohta H."/>
        </authorList>
    </citation>
    <scope>NUCLEOTIDE SEQUENCE [LARGE SCALE GENOMIC DNA]</scope>
    <source>
        <strain evidence="8 9">C2-3</strain>
    </source>
</reference>
<keyword evidence="9" id="KW-1185">Reference proteome</keyword>
<comment type="subcellular location">
    <subcellularLocation>
        <location evidence="1">Membrane</location>
        <topology evidence="1">Single-pass membrane protein</topology>
    </subcellularLocation>
</comment>
<dbReference type="HOGENOM" id="CLU_588988_0_0_0"/>
<dbReference type="Gene3D" id="2.40.128.260">
    <property type="entry name" value="Type IV secretion system, VirB10/TraB/TrbI"/>
    <property type="match status" value="1"/>
</dbReference>
<evidence type="ECO:0000256" key="2">
    <source>
        <dbReference type="ARBA" id="ARBA00010265"/>
    </source>
</evidence>
<name>I0ILX0_LEPFC</name>
<dbReference type="Proteomes" id="UP000007382">
    <property type="component" value="Chromosome"/>
</dbReference>
<keyword evidence="4 7" id="KW-1133">Transmembrane helix</keyword>
<feature type="region of interest" description="Disordered" evidence="6">
    <location>
        <begin position="189"/>
        <end position="209"/>
    </location>
</feature>
<reference evidence="9" key="2">
    <citation type="submission" date="2012-03" db="EMBL/GenBank/DDBJ databases">
        <title>The complete genome sequence of the pioneer microbe on fresh volcanic deposit, Leptospirillum ferrooxidans strain C2-3.</title>
        <authorList>
            <person name="Fujimura R."/>
            <person name="Sato Y."/>
            <person name="Nishizawa T."/>
            <person name="Nanba K."/>
            <person name="Oshima K."/>
            <person name="Hattori M."/>
            <person name="Kamijo T."/>
            <person name="Ohta H."/>
        </authorList>
    </citation>
    <scope>NUCLEOTIDE SEQUENCE [LARGE SCALE GENOMIC DNA]</scope>
    <source>
        <strain evidence="9">C2-3</strain>
    </source>
</reference>
<proteinExistence type="inferred from homology"/>
<protein>
    <submittedName>
        <fullName evidence="8">Putative IcmE protein</fullName>
    </submittedName>
</protein>
<dbReference type="InterPro" id="IPR042217">
    <property type="entry name" value="T4SS_VirB10/TrbI"/>
</dbReference>
<keyword evidence="5 7" id="KW-0472">Membrane</keyword>
<gene>
    <name evidence="8" type="ordered locus">LFE_0553</name>
</gene>
<evidence type="ECO:0000256" key="5">
    <source>
        <dbReference type="ARBA" id="ARBA00023136"/>
    </source>
</evidence>